<reference evidence="6" key="1">
    <citation type="submission" date="2022-06" db="EMBL/GenBank/DDBJ databases">
        <title>WGS of actinobacteria.</title>
        <authorList>
            <person name="Thawai C."/>
        </authorList>
    </citation>
    <scope>NUCLEOTIDE SEQUENCE</scope>
    <source>
        <strain evidence="6">DSM 42010</strain>
    </source>
</reference>
<comment type="caution">
    <text evidence="6">The sequence shown here is derived from an EMBL/GenBank/DDBJ whole genome shotgun (WGS) entry which is preliminary data.</text>
</comment>
<evidence type="ECO:0000256" key="3">
    <source>
        <dbReference type="ARBA" id="ARBA00023163"/>
    </source>
</evidence>
<evidence type="ECO:0000256" key="1">
    <source>
        <dbReference type="ARBA" id="ARBA00023015"/>
    </source>
</evidence>
<keyword evidence="3" id="KW-0804">Transcription</keyword>
<dbReference type="SUPFAM" id="SSF48498">
    <property type="entry name" value="Tetracyclin repressor-like, C-terminal domain"/>
    <property type="match status" value="1"/>
</dbReference>
<evidence type="ECO:0000256" key="2">
    <source>
        <dbReference type="ARBA" id="ARBA00023125"/>
    </source>
</evidence>
<dbReference type="GO" id="GO:0003677">
    <property type="term" value="F:DNA binding"/>
    <property type="evidence" value="ECO:0007669"/>
    <property type="project" value="UniProtKB-UniRule"/>
</dbReference>
<proteinExistence type="predicted"/>
<dbReference type="PROSITE" id="PS50977">
    <property type="entry name" value="HTH_TETR_2"/>
    <property type="match status" value="1"/>
</dbReference>
<evidence type="ECO:0000313" key="7">
    <source>
        <dbReference type="Proteomes" id="UP001142400"/>
    </source>
</evidence>
<organism evidence="6 7">
    <name type="scientific">Streptomyces malaysiensis subsp. samsunensis</name>
    <dbReference type="NCBI Taxonomy" id="459658"/>
    <lineage>
        <taxon>Bacteria</taxon>
        <taxon>Bacillati</taxon>
        <taxon>Actinomycetota</taxon>
        <taxon>Actinomycetes</taxon>
        <taxon>Kitasatosporales</taxon>
        <taxon>Streptomycetaceae</taxon>
        <taxon>Streptomyces</taxon>
        <taxon>Streptomyces violaceusniger group</taxon>
    </lineage>
</organism>
<dbReference type="PANTHER" id="PTHR47506">
    <property type="entry name" value="TRANSCRIPTIONAL REGULATORY PROTEIN"/>
    <property type="match status" value="1"/>
</dbReference>
<dbReference type="SUPFAM" id="SSF46689">
    <property type="entry name" value="Homeodomain-like"/>
    <property type="match status" value="1"/>
</dbReference>
<dbReference type="Gene3D" id="1.10.357.10">
    <property type="entry name" value="Tetracycline Repressor, domain 2"/>
    <property type="match status" value="1"/>
</dbReference>
<evidence type="ECO:0000313" key="6">
    <source>
        <dbReference type="EMBL" id="MCQ8835730.1"/>
    </source>
</evidence>
<dbReference type="InterPro" id="IPR009057">
    <property type="entry name" value="Homeodomain-like_sf"/>
</dbReference>
<gene>
    <name evidence="6" type="ORF">NQU54_43635</name>
</gene>
<sequence length="250" mass="27064">MMVISIITCQAGASAWTPFLMSGIITTGEISTSARTQQCRLVEEVSEVPRITQEQKKLNREKIVRAAGEGFRLHGVDGIGIEELMKTAGMTHGGFYNHFSSKEDLALEVYRQGFTDSLDALAAIRKAHPRSARAALHDMVDVYVTAAHRDHPETGCASAALAVDAGRRGATSQAEYRRGLEGYFSAITEMVLDGAHQSGTEPTTAEAREQAVALFCQMVGALVVSRAVTEADPGLSDEILTVNRKQLKQR</sequence>
<dbReference type="PANTHER" id="PTHR47506:SF7">
    <property type="entry name" value="TRANSCRIPTIONAL REGULATORY PROTEIN"/>
    <property type="match status" value="1"/>
</dbReference>
<evidence type="ECO:0000259" key="5">
    <source>
        <dbReference type="PROSITE" id="PS50977"/>
    </source>
</evidence>
<feature type="DNA-binding region" description="H-T-H motif" evidence="4">
    <location>
        <begin position="80"/>
        <end position="99"/>
    </location>
</feature>
<name>A0A9X2M3F2_STRMQ</name>
<dbReference type="Gene3D" id="1.10.10.60">
    <property type="entry name" value="Homeodomain-like"/>
    <property type="match status" value="1"/>
</dbReference>
<dbReference type="Pfam" id="PF00440">
    <property type="entry name" value="TetR_N"/>
    <property type="match status" value="1"/>
</dbReference>
<feature type="domain" description="HTH tetR-type" evidence="5">
    <location>
        <begin position="57"/>
        <end position="117"/>
    </location>
</feature>
<dbReference type="InterPro" id="IPR001647">
    <property type="entry name" value="HTH_TetR"/>
</dbReference>
<accession>A0A9X2M3F2</accession>
<keyword evidence="2 4" id="KW-0238">DNA-binding</keyword>
<evidence type="ECO:0000256" key="4">
    <source>
        <dbReference type="PROSITE-ProRule" id="PRU00335"/>
    </source>
</evidence>
<protein>
    <submittedName>
        <fullName evidence="6">TetR/AcrR family transcriptional regulator</fullName>
    </submittedName>
</protein>
<keyword evidence="1" id="KW-0805">Transcription regulation</keyword>
<dbReference type="EMBL" id="JANIIC010000090">
    <property type="protein sequence ID" value="MCQ8835730.1"/>
    <property type="molecule type" value="Genomic_DNA"/>
</dbReference>
<dbReference type="Proteomes" id="UP001142400">
    <property type="component" value="Unassembled WGS sequence"/>
</dbReference>
<dbReference type="RefSeq" id="WP_257635850.1">
    <property type="nucleotide sequence ID" value="NZ_JANIIC010000090.1"/>
</dbReference>
<dbReference type="InterPro" id="IPR036271">
    <property type="entry name" value="Tet_transcr_reg_TetR-rel_C_sf"/>
</dbReference>
<dbReference type="PRINTS" id="PR00455">
    <property type="entry name" value="HTHTETR"/>
</dbReference>
<dbReference type="AlphaFoldDB" id="A0A9X2M3F2"/>
<keyword evidence="7" id="KW-1185">Reference proteome</keyword>